<feature type="compositionally biased region" description="Polar residues" evidence="1">
    <location>
        <begin position="254"/>
        <end position="265"/>
    </location>
</feature>
<reference evidence="2 3" key="1">
    <citation type="submission" date="2016-07" db="EMBL/GenBank/DDBJ databases">
        <authorList>
            <consortium name="Pathogen Informatics"/>
        </authorList>
    </citation>
    <scope>NUCLEOTIDE SEQUENCE [LARGE SCALE GENOMIC DNA]</scope>
</reference>
<dbReference type="VEuPathDB" id="PlasmoDB:PVPAM_050005800"/>
<dbReference type="Proteomes" id="UP000305196">
    <property type="component" value="Unassembled WGS sequence"/>
</dbReference>
<evidence type="ECO:0000256" key="1">
    <source>
        <dbReference type="SAM" id="MobiDB-lite"/>
    </source>
</evidence>
<dbReference type="EMBL" id="FLYI01000044">
    <property type="protein sequence ID" value="SCA59868.1"/>
    <property type="molecule type" value="Genomic_DNA"/>
</dbReference>
<dbReference type="Pfam" id="PF05795">
    <property type="entry name" value="Plasmodium_Vir"/>
    <property type="match status" value="1"/>
</dbReference>
<dbReference type="AlphaFoldDB" id="A0A1G4E420"/>
<evidence type="ECO:0000313" key="2">
    <source>
        <dbReference type="EMBL" id="SCA59868.1"/>
    </source>
</evidence>
<proteinExistence type="predicted"/>
<dbReference type="VEuPathDB" id="PlasmoDB:PVX_175270"/>
<name>A0A1G4E420_PLAVI</name>
<protein>
    <submittedName>
        <fullName evidence="2">Vir protein, putative</fullName>
    </submittedName>
</protein>
<sequence>MEFSKVLEELKRSNLSFRDELDSEKFYERLHKLSNFRGYFNDCSSLGNLPSGTNIIKICAKVLKYLETIHKEIYKKDNPYDVCLLLNFWVYSRLFDTLQDENNVYIAYAQLQSIWNYFNDNKLKKTGNQLCRPYFNIVLQDNWRYIKELYEYYVDYSPIYKSLPFFQDRCKEFYHYVESKKSLYEHFKKFCYPYKKNGCPELYTKYEEYHPDKVLSTFLCHQKIIDERAAAALEDPQKEDTFPAGETDSEAQSDDTLPLSTQSLPQKSHTVENVGNILFGVVATSMTSGALYRFTPLGNMIRNGLGWNSNNMRNFNGGDFRLYDYASEPFIPYTGSGEEHIIGYQPA</sequence>
<feature type="region of interest" description="Disordered" evidence="1">
    <location>
        <begin position="236"/>
        <end position="265"/>
    </location>
</feature>
<dbReference type="VEuPathDB" id="PlasmoDB:PVW1_120014700"/>
<dbReference type="VEuPathDB" id="PlasmoDB:PVP01_0006610"/>
<accession>A0A1G4E420</accession>
<organism evidence="2 3">
    <name type="scientific">Plasmodium vivax</name>
    <name type="common">malaria parasite P. vivax</name>
    <dbReference type="NCBI Taxonomy" id="5855"/>
    <lineage>
        <taxon>Eukaryota</taxon>
        <taxon>Sar</taxon>
        <taxon>Alveolata</taxon>
        <taxon>Apicomplexa</taxon>
        <taxon>Aconoidasida</taxon>
        <taxon>Haemosporida</taxon>
        <taxon>Plasmodiidae</taxon>
        <taxon>Plasmodium</taxon>
        <taxon>Plasmodium (Plasmodium)</taxon>
    </lineage>
</organism>
<gene>
    <name evidence="2" type="ORF">PVC01_000025500</name>
</gene>
<dbReference type="InterPro" id="IPR008780">
    <property type="entry name" value="Plasmodium_Vir"/>
</dbReference>
<evidence type="ECO:0000313" key="3">
    <source>
        <dbReference type="Proteomes" id="UP000305196"/>
    </source>
</evidence>